<comment type="caution">
    <text evidence="2">The sequence shown here is derived from an EMBL/GenBank/DDBJ whole genome shotgun (WGS) entry which is preliminary data.</text>
</comment>
<proteinExistence type="predicted"/>
<evidence type="ECO:0000256" key="1">
    <source>
        <dbReference type="SAM" id="MobiDB-lite"/>
    </source>
</evidence>
<feature type="compositionally biased region" description="Basic residues" evidence="1">
    <location>
        <begin position="69"/>
        <end position="79"/>
    </location>
</feature>
<keyword evidence="3" id="KW-1185">Reference proteome</keyword>
<reference evidence="2" key="1">
    <citation type="journal article" date="2023" name="Science">
        <title>Genome structures resolve the early diversification of teleost fishes.</title>
        <authorList>
            <person name="Parey E."/>
            <person name="Louis A."/>
            <person name="Montfort J."/>
            <person name="Bouchez O."/>
            <person name="Roques C."/>
            <person name="Iampietro C."/>
            <person name="Lluch J."/>
            <person name="Castinel A."/>
            <person name="Donnadieu C."/>
            <person name="Desvignes T."/>
            <person name="Floi Bucao C."/>
            <person name="Jouanno E."/>
            <person name="Wen M."/>
            <person name="Mejri S."/>
            <person name="Dirks R."/>
            <person name="Jansen H."/>
            <person name="Henkel C."/>
            <person name="Chen W.J."/>
            <person name="Zahm M."/>
            <person name="Cabau C."/>
            <person name="Klopp C."/>
            <person name="Thompson A.W."/>
            <person name="Robinson-Rechavi M."/>
            <person name="Braasch I."/>
            <person name="Lecointre G."/>
            <person name="Bobe J."/>
            <person name="Postlethwait J.H."/>
            <person name="Berthelot C."/>
            <person name="Roest Crollius H."/>
            <person name="Guiguen Y."/>
        </authorList>
    </citation>
    <scope>NUCLEOTIDE SEQUENCE</scope>
    <source>
        <strain evidence="2">WJC10195</strain>
    </source>
</reference>
<protein>
    <submittedName>
        <fullName evidence="2">Uncharacterized protein</fullName>
    </submittedName>
</protein>
<dbReference type="Proteomes" id="UP001152622">
    <property type="component" value="Chromosome 3"/>
</dbReference>
<dbReference type="AlphaFoldDB" id="A0A9Q1G1Q3"/>
<accession>A0A9Q1G1Q3</accession>
<name>A0A9Q1G1Q3_SYNKA</name>
<gene>
    <name evidence="2" type="ORF">SKAU_G00113480</name>
</gene>
<feature type="region of interest" description="Disordered" evidence="1">
    <location>
        <begin position="69"/>
        <end position="96"/>
    </location>
</feature>
<dbReference type="EMBL" id="JAINUF010000003">
    <property type="protein sequence ID" value="KAJ8371320.1"/>
    <property type="molecule type" value="Genomic_DNA"/>
</dbReference>
<sequence length="110" mass="12710">MRPNAFESPLTRGASRRLHAAAAAADTGVLMPPHERETQRFNHHLYVLLGWEPNFHTQHRGSMWRLRQTRKQGRFKSPSHNRSSLPVPRLSRPQLERADGGLEIACHRFK</sequence>
<organism evidence="2 3">
    <name type="scientific">Synaphobranchus kaupii</name>
    <name type="common">Kaup's arrowtooth eel</name>
    <dbReference type="NCBI Taxonomy" id="118154"/>
    <lineage>
        <taxon>Eukaryota</taxon>
        <taxon>Metazoa</taxon>
        <taxon>Chordata</taxon>
        <taxon>Craniata</taxon>
        <taxon>Vertebrata</taxon>
        <taxon>Euteleostomi</taxon>
        <taxon>Actinopterygii</taxon>
        <taxon>Neopterygii</taxon>
        <taxon>Teleostei</taxon>
        <taxon>Anguilliformes</taxon>
        <taxon>Synaphobranchidae</taxon>
        <taxon>Synaphobranchus</taxon>
    </lineage>
</organism>
<evidence type="ECO:0000313" key="3">
    <source>
        <dbReference type="Proteomes" id="UP001152622"/>
    </source>
</evidence>
<evidence type="ECO:0000313" key="2">
    <source>
        <dbReference type="EMBL" id="KAJ8371320.1"/>
    </source>
</evidence>